<dbReference type="InterPro" id="IPR001405">
    <property type="entry name" value="UPF0758"/>
</dbReference>
<accession>A0A4U1BU28</accession>
<evidence type="ECO:0000313" key="4">
    <source>
        <dbReference type="EMBL" id="TKB96155.1"/>
    </source>
</evidence>
<dbReference type="GO" id="GO:0032422">
    <property type="term" value="F:purine-rich negative regulatory element binding"/>
    <property type="evidence" value="ECO:0007669"/>
    <property type="project" value="InterPro"/>
</dbReference>
<dbReference type="InterPro" id="IPR010994">
    <property type="entry name" value="RuvA_2-like"/>
</dbReference>
<protein>
    <submittedName>
        <fullName evidence="4">DUF3276 family protein</fullName>
    </submittedName>
</protein>
<gene>
    <name evidence="4" type="ORF">FA045_18610</name>
</gene>
<keyword evidence="2" id="KW-0238">DNA-binding</keyword>
<dbReference type="EMBL" id="SWBO01000022">
    <property type="protein sequence ID" value="TKB96155.1"/>
    <property type="molecule type" value="Genomic_DNA"/>
</dbReference>
<evidence type="ECO:0000256" key="2">
    <source>
        <dbReference type="ARBA" id="ARBA00023125"/>
    </source>
</evidence>
<proteinExistence type="inferred from homology"/>
<dbReference type="PANTHER" id="PTHR30471:SF3">
    <property type="entry name" value="UPF0758 PROTEIN YEES-RELATED"/>
    <property type="match status" value="1"/>
</dbReference>
<dbReference type="Pfam" id="PF11680">
    <property type="entry name" value="DUF3276"/>
    <property type="match status" value="1"/>
</dbReference>
<dbReference type="RefSeq" id="WP_136878584.1">
    <property type="nucleotide sequence ID" value="NZ_SWBO01000022.1"/>
</dbReference>
<comment type="similarity">
    <text evidence="1">Belongs to the PUR DNA-binding protein family.</text>
</comment>
<dbReference type="AlphaFoldDB" id="A0A4U1BU28"/>
<dbReference type="SUPFAM" id="SSF47781">
    <property type="entry name" value="RuvA domain 2-like"/>
    <property type="match status" value="1"/>
</dbReference>
<dbReference type="InterPro" id="IPR046778">
    <property type="entry name" value="UPF0758_N"/>
</dbReference>
<dbReference type="InterPro" id="IPR006628">
    <property type="entry name" value="PUR-bd_fam"/>
</dbReference>
<evidence type="ECO:0000256" key="1">
    <source>
        <dbReference type="ARBA" id="ARBA00009251"/>
    </source>
</evidence>
<evidence type="ECO:0000313" key="5">
    <source>
        <dbReference type="Proteomes" id="UP000310477"/>
    </source>
</evidence>
<dbReference type="Pfam" id="PF20582">
    <property type="entry name" value="UPF0758_N"/>
    <property type="match status" value="1"/>
</dbReference>
<dbReference type="GO" id="GO:0000977">
    <property type="term" value="F:RNA polymerase II transcription regulatory region sequence-specific DNA binding"/>
    <property type="evidence" value="ECO:0007669"/>
    <property type="project" value="InterPro"/>
</dbReference>
<comment type="caution">
    <text evidence="4">The sequence shown here is derived from an EMBL/GenBank/DDBJ whole genome shotgun (WGS) entry which is preliminary data.</text>
</comment>
<dbReference type="Proteomes" id="UP000310477">
    <property type="component" value="Unassembled WGS sequence"/>
</dbReference>
<organism evidence="4 5">
    <name type="scientific">Pedobacter cryotolerans</name>
    <dbReference type="NCBI Taxonomy" id="2571270"/>
    <lineage>
        <taxon>Bacteria</taxon>
        <taxon>Pseudomonadati</taxon>
        <taxon>Bacteroidota</taxon>
        <taxon>Sphingobacteriia</taxon>
        <taxon>Sphingobacteriales</taxon>
        <taxon>Sphingobacteriaceae</taxon>
        <taxon>Pedobacter</taxon>
    </lineage>
</organism>
<sequence>MKGNLLMTESFSSGGRRHYFLDFKKTSRDSRFIQISRSDQQEDGSYRRTFVIVFEEDFHFLISAMSSLFHHCAHLDEDGKSVQQIHQDNRVSRERGIPSWDPAMKPREKLMTVGAECLLDQELLAILIGSGTPGEDAVALSSRMLKAFGGFAGFTGGDISSLCRFDGIGEAKASAILAVMEISRRMK</sequence>
<name>A0A4U1BU28_9SPHI</name>
<evidence type="ECO:0000259" key="3">
    <source>
        <dbReference type="Pfam" id="PF20582"/>
    </source>
</evidence>
<keyword evidence="5" id="KW-1185">Reference proteome</keyword>
<dbReference type="OrthoDB" id="798376at2"/>
<dbReference type="Gene3D" id="3.10.450.700">
    <property type="match status" value="1"/>
</dbReference>
<dbReference type="PANTHER" id="PTHR30471">
    <property type="entry name" value="DNA REPAIR PROTEIN RADC"/>
    <property type="match status" value="1"/>
</dbReference>
<reference evidence="4 5" key="1">
    <citation type="submission" date="2019-04" db="EMBL/GenBank/DDBJ databases">
        <title>Pedobacter sp. AR-2-6 sp. nov., isolated from Arctic soil.</title>
        <authorList>
            <person name="Dahal R.H."/>
            <person name="Kim D.-U."/>
        </authorList>
    </citation>
    <scope>NUCLEOTIDE SEQUENCE [LARGE SCALE GENOMIC DNA]</scope>
    <source>
        <strain evidence="4 5">AR-2-6</strain>
    </source>
</reference>
<feature type="domain" description="UPF0758" evidence="3">
    <location>
        <begin position="97"/>
        <end position="173"/>
    </location>
</feature>